<keyword evidence="7" id="KW-1133">Transmembrane helix</keyword>
<gene>
    <name evidence="13" type="ORF">Sradi_3681000</name>
</gene>
<dbReference type="FunFam" id="3.80.10.10:FF:000383">
    <property type="entry name" value="Leucine-rich repeat receptor protein kinase EMS1"/>
    <property type="match status" value="1"/>
</dbReference>
<feature type="chain" id="PRO_5043464102" description="Leucine-rich repeat-containing N-terminal plant-type domain-containing protein" evidence="11">
    <location>
        <begin position="31"/>
        <end position="407"/>
    </location>
</feature>
<dbReference type="PANTHER" id="PTHR48059">
    <property type="entry name" value="POLYGALACTURONASE INHIBITOR 1"/>
    <property type="match status" value="1"/>
</dbReference>
<feature type="domain" description="Leucine-rich repeat-containing N-terminal plant-type" evidence="12">
    <location>
        <begin position="35"/>
        <end position="72"/>
    </location>
</feature>
<dbReference type="Gene3D" id="3.80.10.10">
    <property type="entry name" value="Ribonuclease Inhibitor"/>
    <property type="match status" value="2"/>
</dbReference>
<keyword evidence="5 11" id="KW-0732">Signal</keyword>
<feature type="signal peptide" evidence="11">
    <location>
        <begin position="1"/>
        <end position="30"/>
    </location>
</feature>
<evidence type="ECO:0000313" key="13">
    <source>
        <dbReference type="EMBL" id="KAL0359965.1"/>
    </source>
</evidence>
<dbReference type="Pfam" id="PF08263">
    <property type="entry name" value="LRRNT_2"/>
    <property type="match status" value="1"/>
</dbReference>
<evidence type="ECO:0000256" key="5">
    <source>
        <dbReference type="ARBA" id="ARBA00022729"/>
    </source>
</evidence>
<organism evidence="13">
    <name type="scientific">Sesamum radiatum</name>
    <name type="common">Black benniseed</name>
    <dbReference type="NCBI Taxonomy" id="300843"/>
    <lineage>
        <taxon>Eukaryota</taxon>
        <taxon>Viridiplantae</taxon>
        <taxon>Streptophyta</taxon>
        <taxon>Embryophyta</taxon>
        <taxon>Tracheophyta</taxon>
        <taxon>Spermatophyta</taxon>
        <taxon>Magnoliopsida</taxon>
        <taxon>eudicotyledons</taxon>
        <taxon>Gunneridae</taxon>
        <taxon>Pentapetalae</taxon>
        <taxon>asterids</taxon>
        <taxon>lamiids</taxon>
        <taxon>Lamiales</taxon>
        <taxon>Pedaliaceae</taxon>
        <taxon>Sesamum</taxon>
    </lineage>
</organism>
<keyword evidence="6" id="KW-0677">Repeat</keyword>
<dbReference type="GO" id="GO:0051707">
    <property type="term" value="P:response to other organism"/>
    <property type="evidence" value="ECO:0007669"/>
    <property type="project" value="UniProtKB-ARBA"/>
</dbReference>
<reference evidence="13" key="1">
    <citation type="submission" date="2020-06" db="EMBL/GenBank/DDBJ databases">
        <authorList>
            <person name="Li T."/>
            <person name="Hu X."/>
            <person name="Zhang T."/>
            <person name="Song X."/>
            <person name="Zhang H."/>
            <person name="Dai N."/>
            <person name="Sheng W."/>
            <person name="Hou X."/>
            <person name="Wei L."/>
        </authorList>
    </citation>
    <scope>NUCLEOTIDE SEQUENCE</scope>
    <source>
        <strain evidence="13">G02</strain>
        <tissue evidence="13">Leaf</tissue>
    </source>
</reference>
<protein>
    <recommendedName>
        <fullName evidence="12">Leucine-rich repeat-containing N-terminal plant-type domain-containing protein</fullName>
    </recommendedName>
</protein>
<keyword evidence="8" id="KW-0472">Membrane</keyword>
<dbReference type="InterPro" id="IPR032675">
    <property type="entry name" value="LRR_dom_sf"/>
</dbReference>
<evidence type="ECO:0000256" key="9">
    <source>
        <dbReference type="ARBA" id="ARBA00023180"/>
    </source>
</evidence>
<dbReference type="InterPro" id="IPR001611">
    <property type="entry name" value="Leu-rich_rpt"/>
</dbReference>
<dbReference type="GO" id="GO:0006952">
    <property type="term" value="P:defense response"/>
    <property type="evidence" value="ECO:0007669"/>
    <property type="project" value="UniProtKB-ARBA"/>
</dbReference>
<dbReference type="Pfam" id="PF13855">
    <property type="entry name" value="LRR_8"/>
    <property type="match status" value="2"/>
</dbReference>
<comment type="subcellular location">
    <subcellularLocation>
        <location evidence="2">Cell envelope</location>
    </subcellularLocation>
    <subcellularLocation>
        <location evidence="1">Membrane</location>
        <topology evidence="1">Single-pass membrane protein</topology>
    </subcellularLocation>
</comment>
<evidence type="ECO:0000259" key="12">
    <source>
        <dbReference type="Pfam" id="PF08263"/>
    </source>
</evidence>
<dbReference type="PANTHER" id="PTHR48059:SF19">
    <property type="entry name" value="RECEPTOR-LIKE PROTEIN KINASE 5"/>
    <property type="match status" value="1"/>
</dbReference>
<dbReference type="GO" id="GO:0009791">
    <property type="term" value="P:post-embryonic development"/>
    <property type="evidence" value="ECO:0007669"/>
    <property type="project" value="UniProtKB-ARBA"/>
</dbReference>
<comment type="similarity">
    <text evidence="10">Belongs to the polygalacturonase-inhibiting protein family.</text>
</comment>
<evidence type="ECO:0000256" key="7">
    <source>
        <dbReference type="ARBA" id="ARBA00022989"/>
    </source>
</evidence>
<evidence type="ECO:0000256" key="2">
    <source>
        <dbReference type="ARBA" id="ARBA00004196"/>
    </source>
</evidence>
<dbReference type="SUPFAM" id="SSF52058">
    <property type="entry name" value="L domain-like"/>
    <property type="match status" value="1"/>
</dbReference>
<name>A0AAW2PWQ3_SESRA</name>
<evidence type="ECO:0000256" key="8">
    <source>
        <dbReference type="ARBA" id="ARBA00023136"/>
    </source>
</evidence>
<evidence type="ECO:0000256" key="1">
    <source>
        <dbReference type="ARBA" id="ARBA00004167"/>
    </source>
</evidence>
<dbReference type="Pfam" id="PF00560">
    <property type="entry name" value="LRR_1"/>
    <property type="match status" value="2"/>
</dbReference>
<dbReference type="GO" id="GO:0016020">
    <property type="term" value="C:membrane"/>
    <property type="evidence" value="ECO:0007669"/>
    <property type="project" value="UniProtKB-SubCell"/>
</dbReference>
<evidence type="ECO:0000256" key="4">
    <source>
        <dbReference type="ARBA" id="ARBA00022692"/>
    </source>
</evidence>
<dbReference type="FunFam" id="3.80.10.10:FF:000453">
    <property type="entry name" value="Leucine-rich receptor-like protein kinase family protein"/>
    <property type="match status" value="1"/>
</dbReference>
<keyword evidence="3" id="KW-0433">Leucine-rich repeat</keyword>
<dbReference type="AlphaFoldDB" id="A0AAW2PWQ3"/>
<proteinExistence type="inferred from homology"/>
<evidence type="ECO:0000256" key="6">
    <source>
        <dbReference type="ARBA" id="ARBA00022737"/>
    </source>
</evidence>
<accession>A0AAW2PWQ3</accession>
<evidence type="ECO:0000256" key="3">
    <source>
        <dbReference type="ARBA" id="ARBA00022614"/>
    </source>
</evidence>
<evidence type="ECO:0000256" key="10">
    <source>
        <dbReference type="ARBA" id="ARBA00038043"/>
    </source>
</evidence>
<evidence type="ECO:0000256" key="11">
    <source>
        <dbReference type="SAM" id="SignalP"/>
    </source>
</evidence>
<reference evidence="13" key="2">
    <citation type="journal article" date="2024" name="Plant">
        <title>Genomic evolution and insights into agronomic trait innovations of Sesamum species.</title>
        <authorList>
            <person name="Miao H."/>
            <person name="Wang L."/>
            <person name="Qu L."/>
            <person name="Liu H."/>
            <person name="Sun Y."/>
            <person name="Le M."/>
            <person name="Wang Q."/>
            <person name="Wei S."/>
            <person name="Zheng Y."/>
            <person name="Lin W."/>
            <person name="Duan Y."/>
            <person name="Cao H."/>
            <person name="Xiong S."/>
            <person name="Wang X."/>
            <person name="Wei L."/>
            <person name="Li C."/>
            <person name="Ma Q."/>
            <person name="Ju M."/>
            <person name="Zhao R."/>
            <person name="Li G."/>
            <person name="Mu C."/>
            <person name="Tian Q."/>
            <person name="Mei H."/>
            <person name="Zhang T."/>
            <person name="Gao T."/>
            <person name="Zhang H."/>
        </authorList>
    </citation>
    <scope>NUCLEOTIDE SEQUENCE</scope>
    <source>
        <strain evidence="13">G02</strain>
    </source>
</reference>
<keyword evidence="4" id="KW-0812">Transmembrane</keyword>
<keyword evidence="9" id="KW-0325">Glycoprotein</keyword>
<dbReference type="EMBL" id="JACGWJ010000016">
    <property type="protein sequence ID" value="KAL0359965.1"/>
    <property type="molecule type" value="Genomic_DNA"/>
</dbReference>
<comment type="caution">
    <text evidence="13">The sequence shown here is derived from an EMBL/GenBank/DDBJ whole genome shotgun (WGS) entry which is preliminary data.</text>
</comment>
<sequence length="407" mass="44489">MHSPTSALFLSFIIIITIFCPFSCLRVSAATCHVDDETGLLGFKSGIRADPSGMLASWKMGTDCCKWLGVTCLSGDRVTALSLSGQPNNLTTTLTGTISPSLSKLKYLDGLYLQDLKNLGGPFPDSLFTLPKLLFVYIENNNLSGPIPTNIGNLIQLEALSLQGNQFSGPIPSSIAELTQLTQLKLGGNLLTGTIPLGIQRLKNLTLLHLERNQLSGPIPDLFSGLSNLRSITLSNNNFTGTIPGSISALAPKLAYLELGHNSLTGKIPDFLGKFHALDTLDLSSNHFSGTIPKSFANLTKIFNLDLSHNQLVDPFPELHVRGIESLDLSYNMFHLGRIPEWVTTSPIIYSLKLAKCGIKMKLDEWKPAETYFYDYIDLSENQITGSPVKLLTEQITWWDSMLLATS</sequence>
<dbReference type="InterPro" id="IPR013210">
    <property type="entry name" value="LRR_N_plant-typ"/>
</dbReference>
<dbReference type="InterPro" id="IPR051848">
    <property type="entry name" value="PGIP"/>
</dbReference>